<feature type="binding site" evidence="6">
    <location>
        <position position="322"/>
    </location>
    <ligand>
        <name>ATP</name>
        <dbReference type="ChEBI" id="CHEBI:30616"/>
    </ligand>
</feature>
<dbReference type="SUPFAM" id="SSF56112">
    <property type="entry name" value="Protein kinase-like (PK-like)"/>
    <property type="match status" value="1"/>
</dbReference>
<dbReference type="OrthoDB" id="289250at2759"/>
<dbReference type="Gene3D" id="3.30.200.20">
    <property type="entry name" value="Phosphorylase Kinase, domain 1"/>
    <property type="match status" value="1"/>
</dbReference>
<evidence type="ECO:0000259" key="8">
    <source>
        <dbReference type="PROSITE" id="PS50011"/>
    </source>
</evidence>
<evidence type="ECO:0000256" key="2">
    <source>
        <dbReference type="ARBA" id="ARBA00022679"/>
    </source>
</evidence>
<dbReference type="PROSITE" id="PS00107">
    <property type="entry name" value="PROTEIN_KINASE_ATP"/>
    <property type="match status" value="1"/>
</dbReference>
<organism evidence="9 10">
    <name type="scientific">Lunasporangiospora selenospora</name>
    <dbReference type="NCBI Taxonomy" id="979761"/>
    <lineage>
        <taxon>Eukaryota</taxon>
        <taxon>Fungi</taxon>
        <taxon>Fungi incertae sedis</taxon>
        <taxon>Mucoromycota</taxon>
        <taxon>Mortierellomycotina</taxon>
        <taxon>Mortierellomycetes</taxon>
        <taxon>Mortierellales</taxon>
        <taxon>Mortierellaceae</taxon>
        <taxon>Lunasporangiospora</taxon>
    </lineage>
</organism>
<keyword evidence="2" id="KW-0808">Transferase</keyword>
<dbReference type="InterPro" id="IPR017441">
    <property type="entry name" value="Protein_kinase_ATP_BS"/>
</dbReference>
<feature type="compositionally biased region" description="Low complexity" evidence="7">
    <location>
        <begin position="163"/>
        <end position="184"/>
    </location>
</feature>
<dbReference type="PANTHER" id="PTHR24350">
    <property type="entry name" value="SERINE/THREONINE-PROTEIN KINASE IAL-RELATED"/>
    <property type="match status" value="1"/>
</dbReference>
<sequence length="347" mass="36650">MSDHNDPLRAKTRYSSLPVSHPHHVRSLSYTQAHSNHGTNVFTASPLPRLPGSTTHAVTSVSPNFGSISTMADGGAGGLEGALFPEPHHPAASTTSATTHSMISHASPAPSILPMSPLQSHYHLPYSQFNPYQHQHQHPHYSSSAYGHEPLSPAQGTGALHHSNPLLTPSSSQSSLFSNLPSPLVRSNHPSNANPFKDPTVPLVHPGHSSGSSAAAAASLTPLAPASCLKAEAMPMMTTVTELDKEMTSDDPSSSSMSSSLSSSSSITTNTSTFTLGGQRKIYPGLKNTVGPYKLLHSIGQGSFSEVKKAVDTRTGEHVAIKVMSRAKIQSSDRLGISVRRESDLLQ</sequence>
<evidence type="ECO:0000256" key="7">
    <source>
        <dbReference type="SAM" id="MobiDB-lite"/>
    </source>
</evidence>
<dbReference type="InterPro" id="IPR030616">
    <property type="entry name" value="Aur-like"/>
</dbReference>
<dbReference type="InterPro" id="IPR011009">
    <property type="entry name" value="Kinase-like_dom_sf"/>
</dbReference>
<protein>
    <recommendedName>
        <fullName evidence="8">Protein kinase domain-containing protein</fullName>
    </recommendedName>
</protein>
<proteinExistence type="predicted"/>
<feature type="region of interest" description="Disordered" evidence="7">
    <location>
        <begin position="89"/>
        <end position="114"/>
    </location>
</feature>
<comment type="caution">
    <text evidence="9">The sequence shown here is derived from an EMBL/GenBank/DDBJ whole genome shotgun (WGS) entry which is preliminary data.</text>
</comment>
<feature type="domain" description="Protein kinase" evidence="8">
    <location>
        <begin position="293"/>
        <end position="347"/>
    </location>
</feature>
<dbReference type="EMBL" id="JAABOA010005284">
    <property type="protein sequence ID" value="KAF9577114.1"/>
    <property type="molecule type" value="Genomic_DNA"/>
</dbReference>
<feature type="compositionally biased region" description="Low complexity" evidence="7">
    <location>
        <begin position="90"/>
        <end position="107"/>
    </location>
</feature>
<evidence type="ECO:0000256" key="5">
    <source>
        <dbReference type="ARBA" id="ARBA00022840"/>
    </source>
</evidence>
<dbReference type="PROSITE" id="PS50011">
    <property type="entry name" value="PROTEIN_KINASE_DOM"/>
    <property type="match status" value="1"/>
</dbReference>
<dbReference type="GO" id="GO:0004674">
    <property type="term" value="F:protein serine/threonine kinase activity"/>
    <property type="evidence" value="ECO:0007669"/>
    <property type="project" value="UniProtKB-KW"/>
</dbReference>
<gene>
    <name evidence="9" type="ORF">BGW38_007883</name>
</gene>
<feature type="non-terminal residue" evidence="9">
    <location>
        <position position="347"/>
    </location>
</feature>
<keyword evidence="1" id="KW-0723">Serine/threonine-protein kinase</keyword>
<reference evidence="9" key="1">
    <citation type="journal article" date="2020" name="Fungal Divers.">
        <title>Resolving the Mortierellaceae phylogeny through synthesis of multi-gene phylogenetics and phylogenomics.</title>
        <authorList>
            <person name="Vandepol N."/>
            <person name="Liber J."/>
            <person name="Desiro A."/>
            <person name="Na H."/>
            <person name="Kennedy M."/>
            <person name="Barry K."/>
            <person name="Grigoriev I.V."/>
            <person name="Miller A.N."/>
            <person name="O'Donnell K."/>
            <person name="Stajich J.E."/>
            <person name="Bonito G."/>
        </authorList>
    </citation>
    <scope>NUCLEOTIDE SEQUENCE</scope>
    <source>
        <strain evidence="9">KOD1015</strain>
    </source>
</reference>
<dbReference type="InterPro" id="IPR000719">
    <property type="entry name" value="Prot_kinase_dom"/>
</dbReference>
<keyword evidence="4" id="KW-0418">Kinase</keyword>
<evidence type="ECO:0000256" key="4">
    <source>
        <dbReference type="ARBA" id="ARBA00022777"/>
    </source>
</evidence>
<dbReference type="AlphaFoldDB" id="A0A9P6FKV2"/>
<feature type="region of interest" description="Disordered" evidence="7">
    <location>
        <begin position="244"/>
        <end position="270"/>
    </location>
</feature>
<evidence type="ECO:0000256" key="1">
    <source>
        <dbReference type="ARBA" id="ARBA00022527"/>
    </source>
</evidence>
<feature type="compositionally biased region" description="Low complexity" evidence="7">
    <location>
        <begin position="250"/>
        <end position="270"/>
    </location>
</feature>
<evidence type="ECO:0000256" key="6">
    <source>
        <dbReference type="PROSITE-ProRule" id="PRU10141"/>
    </source>
</evidence>
<dbReference type="GO" id="GO:0005524">
    <property type="term" value="F:ATP binding"/>
    <property type="evidence" value="ECO:0007669"/>
    <property type="project" value="UniProtKB-UniRule"/>
</dbReference>
<keyword evidence="3 6" id="KW-0547">Nucleotide-binding</keyword>
<keyword evidence="10" id="KW-1185">Reference proteome</keyword>
<accession>A0A9P6FKV2</accession>
<feature type="region of interest" description="Disordered" evidence="7">
    <location>
        <begin position="131"/>
        <end position="214"/>
    </location>
</feature>
<evidence type="ECO:0000313" key="9">
    <source>
        <dbReference type="EMBL" id="KAF9577114.1"/>
    </source>
</evidence>
<dbReference type="Proteomes" id="UP000780801">
    <property type="component" value="Unassembled WGS sequence"/>
</dbReference>
<name>A0A9P6FKV2_9FUNG</name>
<evidence type="ECO:0000313" key="10">
    <source>
        <dbReference type="Proteomes" id="UP000780801"/>
    </source>
</evidence>
<evidence type="ECO:0000256" key="3">
    <source>
        <dbReference type="ARBA" id="ARBA00022741"/>
    </source>
</evidence>
<keyword evidence="5 6" id="KW-0067">ATP-binding</keyword>